<organism evidence="1 2">
    <name type="scientific">Leersia perrieri</name>
    <dbReference type="NCBI Taxonomy" id="77586"/>
    <lineage>
        <taxon>Eukaryota</taxon>
        <taxon>Viridiplantae</taxon>
        <taxon>Streptophyta</taxon>
        <taxon>Embryophyta</taxon>
        <taxon>Tracheophyta</taxon>
        <taxon>Spermatophyta</taxon>
        <taxon>Magnoliopsida</taxon>
        <taxon>Liliopsida</taxon>
        <taxon>Poales</taxon>
        <taxon>Poaceae</taxon>
        <taxon>BOP clade</taxon>
        <taxon>Oryzoideae</taxon>
        <taxon>Oryzeae</taxon>
        <taxon>Oryzinae</taxon>
        <taxon>Leersia</taxon>
    </lineage>
</organism>
<dbReference type="Gramene" id="LPERR04G17120.1">
    <property type="protein sequence ID" value="LPERR04G17120.1"/>
    <property type="gene ID" value="LPERR04G17120"/>
</dbReference>
<proteinExistence type="predicted"/>
<accession>A0A0D9W7Z2</accession>
<reference evidence="2" key="2">
    <citation type="submission" date="2013-12" db="EMBL/GenBank/DDBJ databases">
        <authorList>
            <person name="Yu Y."/>
            <person name="Lee S."/>
            <person name="de Baynast K."/>
            <person name="Wissotski M."/>
            <person name="Liu L."/>
            <person name="Talag J."/>
            <person name="Goicoechea J."/>
            <person name="Angelova A."/>
            <person name="Jetty R."/>
            <person name="Kudrna D."/>
            <person name="Golser W."/>
            <person name="Rivera L."/>
            <person name="Zhang J."/>
            <person name="Wing R."/>
        </authorList>
    </citation>
    <scope>NUCLEOTIDE SEQUENCE</scope>
</reference>
<keyword evidence="2" id="KW-1185">Reference proteome</keyword>
<dbReference type="EnsemblPlants" id="LPERR04G17120.1">
    <property type="protein sequence ID" value="LPERR04G17120.1"/>
    <property type="gene ID" value="LPERR04G17120"/>
</dbReference>
<dbReference type="AlphaFoldDB" id="A0A0D9W7Z2"/>
<evidence type="ECO:0000313" key="1">
    <source>
        <dbReference type="EnsemblPlants" id="LPERR04G17120.1"/>
    </source>
</evidence>
<protein>
    <submittedName>
        <fullName evidence="1">Uncharacterized protein</fullName>
    </submittedName>
</protein>
<sequence length="74" mass="7786">MYGVVDSLKVASISTSATQTIVFVEANDGFLNPVRAQGWQSTRASEAIGDMVPFSTVRMEAASLTPLAGKITPP</sequence>
<dbReference type="HOGENOM" id="CLU_2691328_0_0_1"/>
<name>A0A0D9W7Z2_9ORYZ</name>
<reference evidence="1 2" key="1">
    <citation type="submission" date="2012-08" db="EMBL/GenBank/DDBJ databases">
        <title>Oryza genome evolution.</title>
        <authorList>
            <person name="Wing R.A."/>
        </authorList>
    </citation>
    <scope>NUCLEOTIDE SEQUENCE</scope>
</reference>
<dbReference type="Proteomes" id="UP000032180">
    <property type="component" value="Chromosome 4"/>
</dbReference>
<reference evidence="1" key="3">
    <citation type="submission" date="2015-04" db="UniProtKB">
        <authorList>
            <consortium name="EnsemblPlants"/>
        </authorList>
    </citation>
    <scope>IDENTIFICATION</scope>
</reference>
<evidence type="ECO:0000313" key="2">
    <source>
        <dbReference type="Proteomes" id="UP000032180"/>
    </source>
</evidence>